<name>A0ABW2TMB1_9PSEU</name>
<feature type="signal peptide" evidence="1">
    <location>
        <begin position="1"/>
        <end position="20"/>
    </location>
</feature>
<organism evidence="2 3">
    <name type="scientific">Actinokineospora soli</name>
    <dbReference type="NCBI Taxonomy" id="1048753"/>
    <lineage>
        <taxon>Bacteria</taxon>
        <taxon>Bacillati</taxon>
        <taxon>Actinomycetota</taxon>
        <taxon>Actinomycetes</taxon>
        <taxon>Pseudonocardiales</taxon>
        <taxon>Pseudonocardiaceae</taxon>
        <taxon>Actinokineospora</taxon>
    </lineage>
</organism>
<dbReference type="PROSITE" id="PS51257">
    <property type="entry name" value="PROKAR_LIPOPROTEIN"/>
    <property type="match status" value="1"/>
</dbReference>
<reference evidence="3" key="1">
    <citation type="journal article" date="2019" name="Int. J. Syst. Evol. Microbiol.">
        <title>The Global Catalogue of Microorganisms (GCM) 10K type strain sequencing project: providing services to taxonomists for standard genome sequencing and annotation.</title>
        <authorList>
            <consortium name="The Broad Institute Genomics Platform"/>
            <consortium name="The Broad Institute Genome Sequencing Center for Infectious Disease"/>
            <person name="Wu L."/>
            <person name="Ma J."/>
        </authorList>
    </citation>
    <scope>NUCLEOTIDE SEQUENCE [LARGE SCALE GENOMIC DNA]</scope>
    <source>
        <strain evidence="3">JCM 17695</strain>
    </source>
</reference>
<gene>
    <name evidence="2" type="ORF">ACFQV2_16125</name>
</gene>
<dbReference type="EMBL" id="JBHTEY010000004">
    <property type="protein sequence ID" value="MFC7614814.1"/>
    <property type="molecule type" value="Genomic_DNA"/>
</dbReference>
<evidence type="ECO:0000313" key="3">
    <source>
        <dbReference type="Proteomes" id="UP001596512"/>
    </source>
</evidence>
<evidence type="ECO:0000256" key="1">
    <source>
        <dbReference type="SAM" id="SignalP"/>
    </source>
</evidence>
<proteinExistence type="predicted"/>
<keyword evidence="3" id="KW-1185">Reference proteome</keyword>
<sequence>MRRLLVLSSALFLAVGCAGNAEGPPPPPSRTSADLVAALFTADDVAAEGGTTVSVPQEPVLAACDVDEPSARSTAKWALRGGRHITHAVEVHPRPRTWSTCCAPGTCASTNPAARP</sequence>
<protein>
    <submittedName>
        <fullName evidence="2">Uncharacterized protein</fullName>
    </submittedName>
</protein>
<keyword evidence="1" id="KW-0732">Signal</keyword>
<evidence type="ECO:0000313" key="2">
    <source>
        <dbReference type="EMBL" id="MFC7614814.1"/>
    </source>
</evidence>
<dbReference type="Proteomes" id="UP001596512">
    <property type="component" value="Unassembled WGS sequence"/>
</dbReference>
<feature type="chain" id="PRO_5047029771" evidence="1">
    <location>
        <begin position="21"/>
        <end position="116"/>
    </location>
</feature>
<accession>A0ABW2TMB1</accession>
<comment type="caution">
    <text evidence="2">The sequence shown here is derived from an EMBL/GenBank/DDBJ whole genome shotgun (WGS) entry which is preliminary data.</text>
</comment>